<dbReference type="GO" id="GO:0005524">
    <property type="term" value="F:ATP binding"/>
    <property type="evidence" value="ECO:0007669"/>
    <property type="project" value="InterPro"/>
</dbReference>
<dbReference type="PROSITE" id="PS50011">
    <property type="entry name" value="PROTEIN_KINASE_DOM"/>
    <property type="match status" value="1"/>
</dbReference>
<evidence type="ECO:0000313" key="3">
    <source>
        <dbReference type="Proteomes" id="UP000022910"/>
    </source>
</evidence>
<keyword evidence="3" id="KW-1185">Reference proteome</keyword>
<gene>
    <name evidence="2" type="ORF">RirG_035870</name>
</gene>
<dbReference type="EMBL" id="JEMT01012314">
    <property type="protein sequence ID" value="EXX76150.1"/>
    <property type="molecule type" value="Genomic_DNA"/>
</dbReference>
<dbReference type="InterPro" id="IPR051681">
    <property type="entry name" value="Ser/Thr_Kinases-Pseudokinases"/>
</dbReference>
<evidence type="ECO:0000259" key="1">
    <source>
        <dbReference type="PROSITE" id="PS50011"/>
    </source>
</evidence>
<proteinExistence type="predicted"/>
<name>A0A015K9E0_RHIIW</name>
<comment type="caution">
    <text evidence="2">The sequence shown here is derived from an EMBL/GenBank/DDBJ whole genome shotgun (WGS) entry which is preliminary data.</text>
</comment>
<accession>A0A015K9E0</accession>
<dbReference type="Gene3D" id="1.10.510.10">
    <property type="entry name" value="Transferase(Phosphotransferase) domain 1"/>
    <property type="match status" value="1"/>
</dbReference>
<organism evidence="2 3">
    <name type="scientific">Rhizophagus irregularis (strain DAOM 197198w)</name>
    <name type="common">Glomus intraradices</name>
    <dbReference type="NCBI Taxonomy" id="1432141"/>
    <lineage>
        <taxon>Eukaryota</taxon>
        <taxon>Fungi</taxon>
        <taxon>Fungi incertae sedis</taxon>
        <taxon>Mucoromycota</taxon>
        <taxon>Glomeromycotina</taxon>
        <taxon>Glomeromycetes</taxon>
        <taxon>Glomerales</taxon>
        <taxon>Glomeraceae</taxon>
        <taxon>Rhizophagus</taxon>
    </lineage>
</organism>
<reference evidence="2 3" key="1">
    <citation type="submission" date="2014-02" db="EMBL/GenBank/DDBJ databases">
        <title>Single nucleus genome sequencing reveals high similarity among nuclei of an endomycorrhizal fungus.</title>
        <authorList>
            <person name="Lin K."/>
            <person name="Geurts R."/>
            <person name="Zhang Z."/>
            <person name="Limpens E."/>
            <person name="Saunders D.G."/>
            <person name="Mu D."/>
            <person name="Pang E."/>
            <person name="Cao H."/>
            <person name="Cha H."/>
            <person name="Lin T."/>
            <person name="Zhou Q."/>
            <person name="Shang Y."/>
            <person name="Li Y."/>
            <person name="Ivanov S."/>
            <person name="Sharma T."/>
            <person name="Velzen R.V."/>
            <person name="Ruijter N.D."/>
            <person name="Aanen D.K."/>
            <person name="Win J."/>
            <person name="Kamoun S."/>
            <person name="Bisseling T."/>
            <person name="Huang S."/>
        </authorList>
    </citation>
    <scope>NUCLEOTIDE SEQUENCE [LARGE SCALE GENOMIC DNA]</scope>
    <source>
        <strain evidence="3">DAOM197198w</strain>
    </source>
</reference>
<dbReference type="InterPro" id="IPR000719">
    <property type="entry name" value="Prot_kinase_dom"/>
</dbReference>
<dbReference type="HOGENOM" id="CLU_000288_7_34_1"/>
<dbReference type="SMR" id="A0A015K9E0"/>
<dbReference type="InterPro" id="IPR011009">
    <property type="entry name" value="Kinase-like_dom_sf"/>
</dbReference>
<dbReference type="Pfam" id="PF07714">
    <property type="entry name" value="PK_Tyr_Ser-Thr"/>
    <property type="match status" value="1"/>
</dbReference>
<feature type="domain" description="Protein kinase" evidence="1">
    <location>
        <begin position="98"/>
        <end position="371"/>
    </location>
</feature>
<dbReference type="GO" id="GO:0004674">
    <property type="term" value="F:protein serine/threonine kinase activity"/>
    <property type="evidence" value="ECO:0007669"/>
    <property type="project" value="TreeGrafter"/>
</dbReference>
<sequence>MESTNASVETEVKNGEIDDESTFMNDIETRKAIYGICTECDNPFTGDSWCQKCNAKRFKENFKNWTSGNKNIDEFIQEQQLNAVHWTRCCEWIPFEKFQNVTYISRGGFGKVFKANWLEGYIRSWNVQKQKWNRYNNHSYKEVALKCLDNSNNISKDFLNEVKTYYQIYGSSYIVQCYGITKEPETNNYMMVLQYFYKGNLRENLHKLYNINYSEKLMVLHQISIGLKNIHNAGKVHKDFHSGNILFGNNVSISDLGMCQPADYQSEGDDGIFGVLPYIAPEVIRGRQYTKSSDIYSFGIIMNEYLSGVVPFNNISHNFSLACNICKGLRPEIPDYLPKLFAELIMKCWNAEPENRPTVEELCRLINELRLKLDYKDAEICNQIEESERIRFNEQVKNKFKQVQHPQAIYTSRFLNYRSLPNPMTSSYKISQDIIQFISTSQNSEIQFIEQELIK</sequence>
<dbReference type="SUPFAM" id="SSF56112">
    <property type="entry name" value="Protein kinase-like (PK-like)"/>
    <property type="match status" value="1"/>
</dbReference>
<dbReference type="Proteomes" id="UP000022910">
    <property type="component" value="Unassembled WGS sequence"/>
</dbReference>
<dbReference type="PANTHER" id="PTHR44329">
    <property type="entry name" value="SERINE/THREONINE-PROTEIN KINASE TNNI3K-RELATED"/>
    <property type="match status" value="1"/>
</dbReference>
<evidence type="ECO:0000313" key="2">
    <source>
        <dbReference type="EMBL" id="EXX76150.1"/>
    </source>
</evidence>
<dbReference type="InterPro" id="IPR001245">
    <property type="entry name" value="Ser-Thr/Tyr_kinase_cat_dom"/>
</dbReference>
<protein>
    <submittedName>
        <fullName evidence="2">Gin4p</fullName>
    </submittedName>
</protein>
<dbReference type="AlphaFoldDB" id="A0A015K9E0"/>